<feature type="compositionally biased region" description="Basic residues" evidence="1">
    <location>
        <begin position="493"/>
        <end position="503"/>
    </location>
</feature>
<feature type="compositionally biased region" description="Basic and acidic residues" evidence="1">
    <location>
        <begin position="525"/>
        <end position="534"/>
    </location>
</feature>
<comment type="caution">
    <text evidence="4">The sequence shown here is derived from an EMBL/GenBank/DDBJ whole genome shotgun (WGS) entry which is preliminary data.</text>
</comment>
<feature type="compositionally biased region" description="Basic and acidic residues" evidence="1">
    <location>
        <begin position="397"/>
        <end position="414"/>
    </location>
</feature>
<dbReference type="EMBL" id="JAUCMV010000002">
    <property type="protein sequence ID" value="KAK0419027.1"/>
    <property type="molecule type" value="Genomic_DNA"/>
</dbReference>
<dbReference type="InterPro" id="IPR003582">
    <property type="entry name" value="ShKT_dom"/>
</dbReference>
<accession>A0AA39M317</accession>
<dbReference type="Proteomes" id="UP001175271">
    <property type="component" value="Unassembled WGS sequence"/>
</dbReference>
<organism evidence="4 5">
    <name type="scientific">Steinernema hermaphroditum</name>
    <dbReference type="NCBI Taxonomy" id="289476"/>
    <lineage>
        <taxon>Eukaryota</taxon>
        <taxon>Metazoa</taxon>
        <taxon>Ecdysozoa</taxon>
        <taxon>Nematoda</taxon>
        <taxon>Chromadorea</taxon>
        <taxon>Rhabditida</taxon>
        <taxon>Tylenchina</taxon>
        <taxon>Panagrolaimomorpha</taxon>
        <taxon>Strongyloidoidea</taxon>
        <taxon>Steinernematidae</taxon>
        <taxon>Steinernema</taxon>
    </lineage>
</organism>
<evidence type="ECO:0000313" key="5">
    <source>
        <dbReference type="Proteomes" id="UP001175271"/>
    </source>
</evidence>
<feature type="region of interest" description="Disordered" evidence="1">
    <location>
        <begin position="454"/>
        <end position="581"/>
    </location>
</feature>
<feature type="chain" id="PRO_5041282898" description="ShKT domain-containing protein" evidence="2">
    <location>
        <begin position="24"/>
        <end position="581"/>
    </location>
</feature>
<feature type="domain" description="ShKT" evidence="3">
    <location>
        <begin position="165"/>
        <end position="203"/>
    </location>
</feature>
<feature type="domain" description="ShKT" evidence="3">
    <location>
        <begin position="210"/>
        <end position="246"/>
    </location>
</feature>
<keyword evidence="5" id="KW-1185">Reference proteome</keyword>
<evidence type="ECO:0000313" key="4">
    <source>
        <dbReference type="EMBL" id="KAK0419027.1"/>
    </source>
</evidence>
<dbReference type="AlphaFoldDB" id="A0AA39M317"/>
<feature type="compositionally biased region" description="Polar residues" evidence="1">
    <location>
        <begin position="457"/>
        <end position="482"/>
    </location>
</feature>
<dbReference type="SMART" id="SM00254">
    <property type="entry name" value="ShKT"/>
    <property type="match status" value="2"/>
</dbReference>
<keyword evidence="2" id="KW-0732">Signal</keyword>
<sequence length="581" mass="64239">MTAGPFSLLSIAVLLRSTGYCTTSRGHFDLMADVRSKLENIAENLPTGPDGTPLKGKELLKETIANLTSSKGEDATREIEEVAQFIAENKQKIAEKVKEEQAELYEKSKEKIGKQGAQKLHPKLLPSEAPSIGDINAALGLNEILVNGDLLLSFSHIGVLSDAPVCVDIAPEEYCSMNRQFCDDPYLSKELLEKCAKTCQVCGGTKPAEPCVDKIPVCDLTITHCWDPEKIDYFSENCAKTCKFCTEPTTTTAPTTAYPTTTSSLCISGAMYDDCGVGVDIADTRQEITNSNSMGDVKWNELIEEADKVLMAIRDLVNDLEDEVYNMRTSPKSVVKGGNAFGSEIAPRLPQLSLPVFTGKAWDWPNFYASFKERVQLVEQFKATLKEMKDSMNSGNENHKRLNAEIRTPREKKQSKNKSAAKNNEERSNVLRAEYEAKDQLQFKERIKVFEQETKKNMSTQRNRNLGTAGSCDTSVGQSSGKGSICSRLSIVKTRKPDHRAPKRRSEEASAGKPHILLKKAAKGGRKEDTKPPDKAGPGAVNRLKSVPKQAKKHKNRIDARNNADFEKELEHKQDDGSSEQ</sequence>
<evidence type="ECO:0000259" key="3">
    <source>
        <dbReference type="SMART" id="SM00254"/>
    </source>
</evidence>
<feature type="region of interest" description="Disordered" evidence="1">
    <location>
        <begin position="391"/>
        <end position="430"/>
    </location>
</feature>
<protein>
    <recommendedName>
        <fullName evidence="3">ShKT domain-containing protein</fullName>
    </recommendedName>
</protein>
<name>A0AA39M317_9BILA</name>
<gene>
    <name evidence="4" type="ORF">QR680_013911</name>
</gene>
<reference evidence="4" key="1">
    <citation type="submission" date="2023-06" db="EMBL/GenBank/DDBJ databases">
        <title>Genomic analysis of the entomopathogenic nematode Steinernema hermaphroditum.</title>
        <authorList>
            <person name="Schwarz E.M."/>
            <person name="Heppert J.K."/>
            <person name="Baniya A."/>
            <person name="Schwartz H.T."/>
            <person name="Tan C.-H."/>
            <person name="Antoshechkin I."/>
            <person name="Sternberg P.W."/>
            <person name="Goodrich-Blair H."/>
            <person name="Dillman A.R."/>
        </authorList>
    </citation>
    <scope>NUCLEOTIDE SEQUENCE</scope>
    <source>
        <strain evidence="4">PS9179</strain>
        <tissue evidence="4">Whole animal</tissue>
    </source>
</reference>
<dbReference type="Pfam" id="PF01549">
    <property type="entry name" value="ShK"/>
    <property type="match status" value="2"/>
</dbReference>
<evidence type="ECO:0000256" key="1">
    <source>
        <dbReference type="SAM" id="MobiDB-lite"/>
    </source>
</evidence>
<feature type="compositionally biased region" description="Basic and acidic residues" evidence="1">
    <location>
        <begin position="557"/>
        <end position="581"/>
    </location>
</feature>
<feature type="signal peptide" evidence="2">
    <location>
        <begin position="1"/>
        <end position="23"/>
    </location>
</feature>
<dbReference type="Gene3D" id="1.10.10.1870">
    <property type="entry name" value="ShTK domain-like"/>
    <property type="match status" value="1"/>
</dbReference>
<proteinExistence type="predicted"/>
<evidence type="ECO:0000256" key="2">
    <source>
        <dbReference type="SAM" id="SignalP"/>
    </source>
</evidence>